<evidence type="ECO:0000259" key="1">
    <source>
        <dbReference type="SMART" id="SM00953"/>
    </source>
</evidence>
<dbReference type="Proteomes" id="UP000218231">
    <property type="component" value="Unassembled WGS sequence"/>
</dbReference>
<dbReference type="EMBL" id="LIAE01010187">
    <property type="protein sequence ID" value="PAV65892.1"/>
    <property type="molecule type" value="Genomic_DNA"/>
</dbReference>
<gene>
    <name evidence="2" type="ORF">WR25_15569</name>
</gene>
<sequence length="463" mass="51260">MVSVAAQCLFIGAERGVGFPSDDQRSSLATAPLYFATIMQKDDQTAMTAEQYVCFKCASEPFLARQIQRNGTSIACCLCGTKRKAVSLSKLVSRVEKILESYVCPGEHHFTWNDAHGSFQRQYGELIDVWVGEIFGCDNIDPVVQLVCRHLNKYSDDVNYAHLPYLPSDFRYKWGEFQEGLSHGSRFFNESAKSFLDWLFKELAKYSASSSDHAVVRILSPADAPSIYRARSCANAEDVSKISADPASNLSAPPKEIAGEGRMNPAGVPAFYGAFERKTCVAELRPPVGGSVVSGEFKLTQPIKVLDFGRFEKADLGPEPSFFESNYFEKRGRRQFLKYLHNLITVPVLPGSERNYLTSQAVAEYLATHCKPRIDGLIFKSVQAPLGNNIVLFSHVACAPTPTFWSVDGAMGVMGAKPSSGSCIEYVADSLIYHDVRFVAYETADEPLSENKPKQKAKTAYEF</sequence>
<accession>A0A2A2JWC1</accession>
<dbReference type="InterPro" id="IPR014914">
    <property type="entry name" value="RES_dom"/>
</dbReference>
<dbReference type="SMART" id="SM00953">
    <property type="entry name" value="RES"/>
    <property type="match status" value="1"/>
</dbReference>
<evidence type="ECO:0000313" key="3">
    <source>
        <dbReference type="Proteomes" id="UP000218231"/>
    </source>
</evidence>
<proteinExistence type="predicted"/>
<organism evidence="2 3">
    <name type="scientific">Diploscapter pachys</name>
    <dbReference type="NCBI Taxonomy" id="2018661"/>
    <lineage>
        <taxon>Eukaryota</taxon>
        <taxon>Metazoa</taxon>
        <taxon>Ecdysozoa</taxon>
        <taxon>Nematoda</taxon>
        <taxon>Chromadorea</taxon>
        <taxon>Rhabditida</taxon>
        <taxon>Rhabditina</taxon>
        <taxon>Rhabditomorpha</taxon>
        <taxon>Rhabditoidea</taxon>
        <taxon>Rhabditidae</taxon>
        <taxon>Diploscapter</taxon>
    </lineage>
</organism>
<dbReference type="Pfam" id="PF08808">
    <property type="entry name" value="RES"/>
    <property type="match status" value="1"/>
</dbReference>
<protein>
    <recommendedName>
        <fullName evidence="1">RES domain-containing protein</fullName>
    </recommendedName>
</protein>
<reference evidence="2 3" key="1">
    <citation type="journal article" date="2017" name="Curr. Biol.">
        <title>Genome architecture and evolution of a unichromosomal asexual nematode.</title>
        <authorList>
            <person name="Fradin H."/>
            <person name="Zegar C."/>
            <person name="Gutwein M."/>
            <person name="Lucas J."/>
            <person name="Kovtun M."/>
            <person name="Corcoran D."/>
            <person name="Baugh L.R."/>
            <person name="Kiontke K."/>
            <person name="Gunsalus K."/>
            <person name="Fitch D.H."/>
            <person name="Piano F."/>
        </authorList>
    </citation>
    <scope>NUCLEOTIDE SEQUENCE [LARGE SCALE GENOMIC DNA]</scope>
    <source>
        <strain evidence="2">PF1309</strain>
    </source>
</reference>
<evidence type="ECO:0000313" key="2">
    <source>
        <dbReference type="EMBL" id="PAV65892.1"/>
    </source>
</evidence>
<comment type="caution">
    <text evidence="2">The sequence shown here is derived from an EMBL/GenBank/DDBJ whole genome shotgun (WGS) entry which is preliminary data.</text>
</comment>
<keyword evidence="3" id="KW-1185">Reference proteome</keyword>
<name>A0A2A2JWC1_9BILA</name>
<dbReference type="AlphaFoldDB" id="A0A2A2JWC1"/>
<feature type="domain" description="RES" evidence="1">
    <location>
        <begin position="246"/>
        <end position="403"/>
    </location>
</feature>